<reference evidence="27 28" key="1">
    <citation type="submission" date="2020-08" db="EMBL/GenBank/DDBJ databases">
        <title>Sequencing the genomes of 1000 actinobacteria strains.</title>
        <authorList>
            <person name="Klenk H.-P."/>
        </authorList>
    </citation>
    <scope>NUCLEOTIDE SEQUENCE [LARGE SCALE GENOMIC DNA]</scope>
    <source>
        <strain evidence="27 28">DSM 23889</strain>
    </source>
</reference>
<dbReference type="OrthoDB" id="9786919at2"/>
<feature type="transmembrane region" description="Helical" evidence="24">
    <location>
        <begin position="198"/>
        <end position="220"/>
    </location>
</feature>
<dbReference type="SUPFAM" id="SSF55874">
    <property type="entry name" value="ATPase domain of HSP90 chaperone/DNA topoisomerase II/histidine kinase"/>
    <property type="match status" value="1"/>
</dbReference>
<evidence type="ECO:0000259" key="26">
    <source>
        <dbReference type="PROSITE" id="PS50885"/>
    </source>
</evidence>
<evidence type="ECO:0000256" key="10">
    <source>
        <dbReference type="ARBA" id="ARBA00022741"/>
    </source>
</evidence>
<dbReference type="GO" id="GO:0005886">
    <property type="term" value="C:plasma membrane"/>
    <property type="evidence" value="ECO:0007669"/>
    <property type="project" value="UniProtKB-SubCell"/>
</dbReference>
<dbReference type="CDD" id="cd00082">
    <property type="entry name" value="HisKA"/>
    <property type="match status" value="1"/>
</dbReference>
<dbReference type="PANTHER" id="PTHR44936:SF9">
    <property type="entry name" value="SENSOR PROTEIN CREC"/>
    <property type="match status" value="1"/>
</dbReference>
<dbReference type="SUPFAM" id="SSF47384">
    <property type="entry name" value="Homodimeric domain of signal transducing histidine kinase"/>
    <property type="match status" value="1"/>
</dbReference>
<dbReference type="Pfam" id="PF00672">
    <property type="entry name" value="HAMP"/>
    <property type="match status" value="1"/>
</dbReference>
<evidence type="ECO:0000256" key="3">
    <source>
        <dbReference type="ARBA" id="ARBA00001946"/>
    </source>
</evidence>
<dbReference type="EMBL" id="JACHBS010000001">
    <property type="protein sequence ID" value="MBB5617063.1"/>
    <property type="molecule type" value="Genomic_DNA"/>
</dbReference>
<dbReference type="GO" id="GO:0005524">
    <property type="term" value="F:ATP binding"/>
    <property type="evidence" value="ECO:0007669"/>
    <property type="project" value="UniProtKB-KW"/>
</dbReference>
<dbReference type="InterPro" id="IPR003661">
    <property type="entry name" value="HisK_dim/P_dom"/>
</dbReference>
<evidence type="ECO:0000256" key="15">
    <source>
        <dbReference type="ARBA" id="ARBA00022912"/>
    </source>
</evidence>
<evidence type="ECO:0000256" key="22">
    <source>
        <dbReference type="ARBA" id="ARBA00041776"/>
    </source>
</evidence>
<evidence type="ECO:0000313" key="28">
    <source>
        <dbReference type="Proteomes" id="UP000552883"/>
    </source>
</evidence>
<keyword evidence="16 24" id="KW-1133">Transmembrane helix</keyword>
<dbReference type="InterPro" id="IPR005467">
    <property type="entry name" value="His_kinase_dom"/>
</dbReference>
<evidence type="ECO:0000256" key="18">
    <source>
        <dbReference type="ARBA" id="ARBA00023016"/>
    </source>
</evidence>
<comment type="cofactor">
    <cofactor evidence="3">
        <name>Mg(2+)</name>
        <dbReference type="ChEBI" id="CHEBI:18420"/>
    </cofactor>
</comment>
<dbReference type="InterPro" id="IPR036890">
    <property type="entry name" value="HATPase_C_sf"/>
</dbReference>
<evidence type="ECO:0000256" key="1">
    <source>
        <dbReference type="ARBA" id="ARBA00000085"/>
    </source>
</evidence>
<dbReference type="Gene3D" id="1.10.287.130">
    <property type="match status" value="1"/>
</dbReference>
<evidence type="ECO:0000256" key="13">
    <source>
        <dbReference type="ARBA" id="ARBA00022840"/>
    </source>
</evidence>
<keyword evidence="7" id="KW-0597">Phosphoprotein</keyword>
<dbReference type="InterPro" id="IPR050980">
    <property type="entry name" value="2C_sensor_his_kinase"/>
</dbReference>
<gene>
    <name evidence="27" type="ORF">BJ959_000559</name>
</gene>
<evidence type="ECO:0000313" key="27">
    <source>
        <dbReference type="EMBL" id="MBB5617063.1"/>
    </source>
</evidence>
<keyword evidence="10" id="KW-0547">Nucleotide-binding</keyword>
<feature type="region of interest" description="Disordered" evidence="23">
    <location>
        <begin position="65"/>
        <end position="91"/>
    </location>
</feature>
<evidence type="ECO:0000256" key="8">
    <source>
        <dbReference type="ARBA" id="ARBA00022679"/>
    </source>
</evidence>
<protein>
    <recommendedName>
        <fullName evidence="21">Signal transduction histidine-protein kinase/phosphatase MprB</fullName>
        <ecNumber evidence="5">2.7.13.3</ecNumber>
    </recommendedName>
    <alternativeName>
        <fullName evidence="22">Mycobacterial persistence regulator B</fullName>
    </alternativeName>
</protein>
<evidence type="ECO:0000256" key="19">
    <source>
        <dbReference type="ARBA" id="ARBA00023026"/>
    </source>
</evidence>
<evidence type="ECO:0000256" key="6">
    <source>
        <dbReference type="ARBA" id="ARBA00022475"/>
    </source>
</evidence>
<evidence type="ECO:0000256" key="23">
    <source>
        <dbReference type="SAM" id="MobiDB-lite"/>
    </source>
</evidence>
<sequence>MTRTGLRRISVRSRILAVILIVTALGMTVSGVTAYLVQRDRTIAGLDAELLATVEAARGIVTGTSAPAASADEDGTTGESTEPTGAEGVPSSVLDALNGILSRIVPGRHESSVALIDGAVRLLPGVDTAFDLEDDPAFITRAWEEASGGQVTLGTAITTVGTLRYVAVPVTIPGDPEVGAFVTAIDAQRAIDEVSGAFLTYAGLALASLAAIGVIGWFVAGRLLSPLRTLAETASRITAQDLGERIPVTGRDDVSTLTETVNAMLDRIDEALTSQRQLLDDVRHELKTPITIVRGHLELLDPTAPDDVRSVRELAIDELDRMAELVNDIDALARVETQVVVEPVDVGDLTAQVFAKMQAIPGKTWVLSETATAVAPLSTSRITQAWLQLADNAAKYAPEGTTVRVGSTAYSGSVELWVADEGPGIPAGAEKRIFERFGRADTGRGIAGSGLGLPIVAAIARAHGGYVSLDSSSAGSRFGIVVPTVAAAAPPPPPPAPGFPEGEELPTASTPTPTSTASSAMPSTTEDR</sequence>
<accession>A0A840X3I1</accession>
<dbReference type="Proteomes" id="UP000552883">
    <property type="component" value="Unassembled WGS sequence"/>
</dbReference>
<comment type="subcellular location">
    <subcellularLocation>
        <location evidence="4">Cell membrane</location>
        <topology evidence="4">Multi-pass membrane protein</topology>
    </subcellularLocation>
</comment>
<dbReference type="RefSeq" id="WP_153981669.1">
    <property type="nucleotide sequence ID" value="NZ_BAAANZ010000011.1"/>
</dbReference>
<dbReference type="InterPro" id="IPR003660">
    <property type="entry name" value="HAMP_dom"/>
</dbReference>
<comment type="catalytic activity">
    <reaction evidence="1">
        <text>ATP + protein L-histidine = ADP + protein N-phospho-L-histidine.</text>
        <dbReference type="EC" id="2.7.13.3"/>
    </reaction>
</comment>
<dbReference type="EC" id="2.7.13.3" evidence="5"/>
<evidence type="ECO:0000256" key="21">
    <source>
        <dbReference type="ARBA" id="ARBA00040454"/>
    </source>
</evidence>
<keyword evidence="13" id="KW-0067">ATP-binding</keyword>
<keyword evidence="18" id="KW-0346">Stress response</keyword>
<evidence type="ECO:0000256" key="5">
    <source>
        <dbReference type="ARBA" id="ARBA00012438"/>
    </source>
</evidence>
<keyword evidence="24" id="KW-0472">Membrane</keyword>
<keyword evidence="11 27" id="KW-0418">Kinase</keyword>
<feature type="domain" description="HAMP" evidence="26">
    <location>
        <begin position="221"/>
        <end position="273"/>
    </location>
</feature>
<dbReference type="Pfam" id="PF02518">
    <property type="entry name" value="HATPase_c"/>
    <property type="match status" value="1"/>
</dbReference>
<proteinExistence type="predicted"/>
<keyword evidence="20" id="KW-0464">Manganese</keyword>
<keyword evidence="9 24" id="KW-0812">Transmembrane</keyword>
<dbReference type="CDD" id="cd06225">
    <property type="entry name" value="HAMP"/>
    <property type="match status" value="1"/>
</dbReference>
<keyword evidence="8" id="KW-0808">Transferase</keyword>
<dbReference type="SMART" id="SM00304">
    <property type="entry name" value="HAMP"/>
    <property type="match status" value="1"/>
</dbReference>
<evidence type="ECO:0000256" key="7">
    <source>
        <dbReference type="ARBA" id="ARBA00022553"/>
    </source>
</evidence>
<evidence type="ECO:0000259" key="25">
    <source>
        <dbReference type="PROSITE" id="PS50109"/>
    </source>
</evidence>
<comment type="cofactor">
    <cofactor evidence="2">
        <name>Mn(2+)</name>
        <dbReference type="ChEBI" id="CHEBI:29035"/>
    </cofactor>
</comment>
<evidence type="ECO:0000256" key="14">
    <source>
        <dbReference type="ARBA" id="ARBA00022842"/>
    </source>
</evidence>
<feature type="compositionally biased region" description="Low complexity" evidence="23">
    <location>
        <begin position="506"/>
        <end position="528"/>
    </location>
</feature>
<dbReference type="AlphaFoldDB" id="A0A840X3I1"/>
<evidence type="ECO:0000256" key="2">
    <source>
        <dbReference type="ARBA" id="ARBA00001936"/>
    </source>
</evidence>
<keyword evidence="19" id="KW-0843">Virulence</keyword>
<evidence type="ECO:0000256" key="16">
    <source>
        <dbReference type="ARBA" id="ARBA00022989"/>
    </source>
</evidence>
<keyword evidence="28" id="KW-1185">Reference proteome</keyword>
<keyword evidence="17" id="KW-0902">Two-component regulatory system</keyword>
<dbReference type="Gene3D" id="3.30.565.10">
    <property type="entry name" value="Histidine kinase-like ATPase, C-terminal domain"/>
    <property type="match status" value="1"/>
</dbReference>
<dbReference type="SUPFAM" id="SSF158472">
    <property type="entry name" value="HAMP domain-like"/>
    <property type="match status" value="1"/>
</dbReference>
<dbReference type="InterPro" id="IPR036097">
    <property type="entry name" value="HisK_dim/P_sf"/>
</dbReference>
<comment type="caution">
    <text evidence="27">The sequence shown here is derived from an EMBL/GenBank/DDBJ whole genome shotgun (WGS) entry which is preliminary data.</text>
</comment>
<dbReference type="CDD" id="cd00075">
    <property type="entry name" value="HATPase"/>
    <property type="match status" value="1"/>
</dbReference>
<dbReference type="PROSITE" id="PS50109">
    <property type="entry name" value="HIS_KIN"/>
    <property type="match status" value="1"/>
</dbReference>
<feature type="region of interest" description="Disordered" evidence="23">
    <location>
        <begin position="486"/>
        <end position="528"/>
    </location>
</feature>
<dbReference type="PRINTS" id="PR00344">
    <property type="entry name" value="BCTRLSENSOR"/>
</dbReference>
<dbReference type="GO" id="GO:0004721">
    <property type="term" value="F:phosphoprotein phosphatase activity"/>
    <property type="evidence" value="ECO:0007669"/>
    <property type="project" value="UniProtKB-KW"/>
</dbReference>
<evidence type="ECO:0000256" key="17">
    <source>
        <dbReference type="ARBA" id="ARBA00023012"/>
    </source>
</evidence>
<feature type="compositionally biased region" description="Pro residues" evidence="23">
    <location>
        <begin position="489"/>
        <end position="498"/>
    </location>
</feature>
<dbReference type="SMART" id="SM00388">
    <property type="entry name" value="HisKA"/>
    <property type="match status" value="1"/>
</dbReference>
<evidence type="ECO:0000256" key="12">
    <source>
        <dbReference type="ARBA" id="ARBA00022801"/>
    </source>
</evidence>
<dbReference type="SMART" id="SM00387">
    <property type="entry name" value="HATPase_c"/>
    <property type="match status" value="1"/>
</dbReference>
<feature type="domain" description="Histidine kinase" evidence="25">
    <location>
        <begin position="281"/>
        <end position="486"/>
    </location>
</feature>
<dbReference type="InterPro" id="IPR003594">
    <property type="entry name" value="HATPase_dom"/>
</dbReference>
<evidence type="ECO:0000256" key="4">
    <source>
        <dbReference type="ARBA" id="ARBA00004651"/>
    </source>
</evidence>
<dbReference type="GO" id="GO:0000155">
    <property type="term" value="F:phosphorelay sensor kinase activity"/>
    <property type="evidence" value="ECO:0007669"/>
    <property type="project" value="InterPro"/>
</dbReference>
<evidence type="ECO:0000256" key="11">
    <source>
        <dbReference type="ARBA" id="ARBA00022777"/>
    </source>
</evidence>
<organism evidence="27 28">
    <name type="scientific">Microcella frigidaquae</name>
    <dbReference type="NCBI Taxonomy" id="424758"/>
    <lineage>
        <taxon>Bacteria</taxon>
        <taxon>Bacillati</taxon>
        <taxon>Actinomycetota</taxon>
        <taxon>Actinomycetes</taxon>
        <taxon>Micrococcales</taxon>
        <taxon>Microbacteriaceae</taxon>
        <taxon>Microcella</taxon>
    </lineage>
</organism>
<evidence type="ECO:0000256" key="24">
    <source>
        <dbReference type="SAM" id="Phobius"/>
    </source>
</evidence>
<dbReference type="PANTHER" id="PTHR44936">
    <property type="entry name" value="SENSOR PROTEIN CREC"/>
    <property type="match status" value="1"/>
</dbReference>
<keyword evidence="14" id="KW-0460">Magnesium</keyword>
<evidence type="ECO:0000256" key="20">
    <source>
        <dbReference type="ARBA" id="ARBA00023211"/>
    </source>
</evidence>
<keyword evidence="15" id="KW-0904">Protein phosphatase</keyword>
<keyword evidence="6" id="KW-1003">Cell membrane</keyword>
<dbReference type="PROSITE" id="PS50885">
    <property type="entry name" value="HAMP"/>
    <property type="match status" value="1"/>
</dbReference>
<dbReference type="InterPro" id="IPR004358">
    <property type="entry name" value="Sig_transdc_His_kin-like_C"/>
</dbReference>
<dbReference type="Gene3D" id="6.10.340.10">
    <property type="match status" value="1"/>
</dbReference>
<keyword evidence="12" id="KW-0378">Hydrolase</keyword>
<dbReference type="Pfam" id="PF00512">
    <property type="entry name" value="HisKA"/>
    <property type="match status" value="1"/>
</dbReference>
<evidence type="ECO:0000256" key="9">
    <source>
        <dbReference type="ARBA" id="ARBA00022692"/>
    </source>
</evidence>
<name>A0A840X3I1_9MICO</name>